<reference evidence="1 2" key="1">
    <citation type="submission" date="2019-04" db="EMBL/GenBank/DDBJ databases">
        <title>Genome of a novel bacterium Candidatus Jettenia ecosi reconstructed from metagenome of an anammox bioreactor.</title>
        <authorList>
            <person name="Mardanov A.V."/>
            <person name="Beletsky A.V."/>
            <person name="Ravin N.V."/>
            <person name="Botchkova E.A."/>
            <person name="Litti Y.V."/>
            <person name="Nozhevnikova A.N."/>
        </authorList>
    </citation>
    <scope>NUCLEOTIDE SEQUENCE [LARGE SCALE GENOMIC DNA]</scope>
    <source>
        <strain evidence="1">J2</strain>
    </source>
</reference>
<dbReference type="EMBL" id="SULG01000045">
    <property type="protein sequence ID" value="TLD41511.1"/>
    <property type="molecule type" value="Genomic_DNA"/>
</dbReference>
<protein>
    <submittedName>
        <fullName evidence="1">Uncharacterized protein</fullName>
    </submittedName>
</protein>
<name>A0A533QFU0_9BACT</name>
<evidence type="ECO:0000313" key="2">
    <source>
        <dbReference type="Proteomes" id="UP000319783"/>
    </source>
</evidence>
<gene>
    <name evidence="1" type="ORF">JETT_2209</name>
</gene>
<dbReference type="Proteomes" id="UP000319783">
    <property type="component" value="Unassembled WGS sequence"/>
</dbReference>
<comment type="caution">
    <text evidence="1">The sequence shown here is derived from an EMBL/GenBank/DDBJ whole genome shotgun (WGS) entry which is preliminary data.</text>
</comment>
<accession>A0A533QFU0</accession>
<proteinExistence type="predicted"/>
<evidence type="ECO:0000313" key="1">
    <source>
        <dbReference type="EMBL" id="TLD41511.1"/>
    </source>
</evidence>
<dbReference type="AlphaFoldDB" id="A0A533QFU0"/>
<sequence length="93" mass="10763">MNNQYKSSERNSLICGLAFDNKDNHKRITTGENFCILGGSAKTHENLVEMVMEFNAAIKKYGKKLDDLSETEYYNIAKEICTDNEKTYWLYHA</sequence>
<organism evidence="1 2">
    <name type="scientific">Candidatus Jettenia ecosi</name>
    <dbReference type="NCBI Taxonomy" id="2494326"/>
    <lineage>
        <taxon>Bacteria</taxon>
        <taxon>Pseudomonadati</taxon>
        <taxon>Planctomycetota</taxon>
        <taxon>Candidatus Brocadiia</taxon>
        <taxon>Candidatus Brocadiales</taxon>
        <taxon>Candidatus Brocadiaceae</taxon>
        <taxon>Candidatus Jettenia</taxon>
    </lineage>
</organism>